<dbReference type="InterPro" id="IPR008978">
    <property type="entry name" value="HSP20-like_chaperone"/>
</dbReference>
<keyword evidence="5" id="KW-1185">Reference proteome</keyword>
<gene>
    <name evidence="4" type="ORF">O181_012175</name>
</gene>
<dbReference type="PANTHER" id="PTHR45862">
    <property type="entry name" value="PROTEIN SGT1 HOMOLOG"/>
    <property type="match status" value="1"/>
</dbReference>
<dbReference type="Gene3D" id="2.60.40.790">
    <property type="match status" value="1"/>
</dbReference>
<comment type="caution">
    <text evidence="4">The sequence shown here is derived from an EMBL/GenBank/DDBJ whole genome shotgun (WGS) entry which is preliminary data.</text>
</comment>
<accession>A0A9Q3BWL0</accession>
<evidence type="ECO:0000313" key="4">
    <source>
        <dbReference type="EMBL" id="MBW0472460.1"/>
    </source>
</evidence>
<name>A0A9Q3BWL0_9BASI</name>
<dbReference type="GO" id="GO:0005737">
    <property type="term" value="C:cytoplasm"/>
    <property type="evidence" value="ECO:0007669"/>
    <property type="project" value="UniProtKB-ARBA"/>
</dbReference>
<dbReference type="Proteomes" id="UP000765509">
    <property type="component" value="Unassembled WGS sequence"/>
</dbReference>
<dbReference type="OrthoDB" id="1898560at2759"/>
<feature type="region of interest" description="Disordered" evidence="1">
    <location>
        <begin position="210"/>
        <end position="229"/>
    </location>
</feature>
<protein>
    <recommendedName>
        <fullName evidence="6">SGS domain-containing protein</fullName>
    </recommendedName>
</protein>
<sequence length="229" mass="25633">MADKQVESRSQPKVRHEWYQTDSEVVLSLFVKNTTSENVRCDIGTRSISILYKLPTHGTEGCFDLDPLSHEIDPTQSSWRSLSSKIEIKLKKKVGGLKWQIIEGSDCETSAVALSQAIAPGTDVTSSRETAYPSSARKKTNWEQLAQAAEKEEEESVQNLKDPNAGGDRALNELFQKLYAGASEDQKRAMMKSYTESNGTALSTDWEDVKKNKVETKPPESMVVRDWQT</sequence>
<evidence type="ECO:0008006" key="6">
    <source>
        <dbReference type="Google" id="ProtNLM"/>
    </source>
</evidence>
<dbReference type="AlphaFoldDB" id="A0A9Q3BWL0"/>
<dbReference type="InterPro" id="IPR007052">
    <property type="entry name" value="CS_dom"/>
</dbReference>
<dbReference type="Pfam" id="PF04969">
    <property type="entry name" value="CS"/>
    <property type="match status" value="1"/>
</dbReference>
<feature type="domain" description="SGS" evidence="2">
    <location>
        <begin position="131"/>
        <end position="229"/>
    </location>
</feature>
<dbReference type="EMBL" id="AVOT02003099">
    <property type="protein sequence ID" value="MBW0472460.1"/>
    <property type="molecule type" value="Genomic_DNA"/>
</dbReference>
<dbReference type="Pfam" id="PF05002">
    <property type="entry name" value="SGS"/>
    <property type="match status" value="1"/>
</dbReference>
<feature type="domain" description="CS" evidence="3">
    <location>
        <begin position="11"/>
        <end position="103"/>
    </location>
</feature>
<dbReference type="PROSITE" id="PS51048">
    <property type="entry name" value="SGS"/>
    <property type="match status" value="1"/>
</dbReference>
<dbReference type="GO" id="GO:0051087">
    <property type="term" value="F:protein-folding chaperone binding"/>
    <property type="evidence" value="ECO:0007669"/>
    <property type="project" value="InterPro"/>
</dbReference>
<dbReference type="InterPro" id="IPR007699">
    <property type="entry name" value="SGS_dom"/>
</dbReference>
<dbReference type="CDD" id="cd06466">
    <property type="entry name" value="p23_CS_SGT1_like"/>
    <property type="match status" value="1"/>
</dbReference>
<evidence type="ECO:0000259" key="2">
    <source>
        <dbReference type="PROSITE" id="PS51048"/>
    </source>
</evidence>
<dbReference type="SUPFAM" id="SSF49764">
    <property type="entry name" value="HSP20-like chaperones"/>
    <property type="match status" value="1"/>
</dbReference>
<feature type="region of interest" description="Disordered" evidence="1">
    <location>
        <begin position="120"/>
        <end position="140"/>
    </location>
</feature>
<evidence type="ECO:0000259" key="3">
    <source>
        <dbReference type="PROSITE" id="PS51203"/>
    </source>
</evidence>
<organism evidence="4 5">
    <name type="scientific">Austropuccinia psidii MF-1</name>
    <dbReference type="NCBI Taxonomy" id="1389203"/>
    <lineage>
        <taxon>Eukaryota</taxon>
        <taxon>Fungi</taxon>
        <taxon>Dikarya</taxon>
        <taxon>Basidiomycota</taxon>
        <taxon>Pucciniomycotina</taxon>
        <taxon>Pucciniomycetes</taxon>
        <taxon>Pucciniales</taxon>
        <taxon>Sphaerophragmiaceae</taxon>
        <taxon>Austropuccinia</taxon>
    </lineage>
</organism>
<dbReference type="PROSITE" id="PS51203">
    <property type="entry name" value="CS"/>
    <property type="match status" value="1"/>
</dbReference>
<reference evidence="4" key="1">
    <citation type="submission" date="2021-03" db="EMBL/GenBank/DDBJ databases">
        <title>Draft genome sequence of rust myrtle Austropuccinia psidii MF-1, a brazilian biotype.</title>
        <authorList>
            <person name="Quecine M.C."/>
            <person name="Pachon D.M.R."/>
            <person name="Bonatelli M.L."/>
            <person name="Correr F.H."/>
            <person name="Franceschini L.M."/>
            <person name="Leite T.F."/>
            <person name="Margarido G.R.A."/>
            <person name="Almeida C.A."/>
            <person name="Ferrarezi J.A."/>
            <person name="Labate C.A."/>
        </authorList>
    </citation>
    <scope>NUCLEOTIDE SEQUENCE</scope>
    <source>
        <strain evidence="4">MF-1</strain>
    </source>
</reference>
<dbReference type="FunFam" id="2.60.40.790:FF:000012">
    <property type="entry name" value="SGT1 homolog, MIS12 kinetochore complex assembly cochaperone"/>
    <property type="match status" value="1"/>
</dbReference>
<feature type="compositionally biased region" description="Polar residues" evidence="1">
    <location>
        <begin position="123"/>
        <end position="133"/>
    </location>
</feature>
<evidence type="ECO:0000313" key="5">
    <source>
        <dbReference type="Proteomes" id="UP000765509"/>
    </source>
</evidence>
<evidence type="ECO:0000256" key="1">
    <source>
        <dbReference type="SAM" id="MobiDB-lite"/>
    </source>
</evidence>
<dbReference type="InterPro" id="IPR044563">
    <property type="entry name" value="Sgt1-like"/>
</dbReference>
<proteinExistence type="predicted"/>